<dbReference type="Gene3D" id="1.10.287.160">
    <property type="entry name" value="HR1 repeat"/>
    <property type="match status" value="1"/>
</dbReference>
<dbReference type="Pfam" id="PF15456">
    <property type="entry name" value="Uds1"/>
    <property type="match status" value="1"/>
</dbReference>
<accession>A0A9P6MAD7</accession>
<keyword evidence="3" id="KW-1185">Reference proteome</keyword>
<gene>
    <name evidence="2" type="ORF">BGZ65_012956</name>
</gene>
<name>A0A9P6MAD7_9FUNG</name>
<dbReference type="AlphaFoldDB" id="A0A9P6MAD7"/>
<feature type="domain" description="Up-regulated during septation protein 1" evidence="1">
    <location>
        <begin position="22"/>
        <end position="134"/>
    </location>
</feature>
<protein>
    <recommendedName>
        <fullName evidence="1">Up-regulated during septation protein 1 domain-containing protein</fullName>
    </recommendedName>
</protein>
<evidence type="ECO:0000313" key="2">
    <source>
        <dbReference type="EMBL" id="KAF9984657.1"/>
    </source>
</evidence>
<dbReference type="EMBL" id="JAAAHW010003366">
    <property type="protein sequence ID" value="KAF9984657.1"/>
    <property type="molecule type" value="Genomic_DNA"/>
</dbReference>
<evidence type="ECO:0000313" key="3">
    <source>
        <dbReference type="Proteomes" id="UP000749646"/>
    </source>
</evidence>
<comment type="caution">
    <text evidence="2">The sequence shown here is derived from an EMBL/GenBank/DDBJ whole genome shotgun (WGS) entry which is preliminary data.</text>
</comment>
<dbReference type="OrthoDB" id="5569911at2759"/>
<proteinExistence type="predicted"/>
<dbReference type="InterPro" id="IPR029191">
    <property type="entry name" value="Uds1"/>
</dbReference>
<organism evidence="2 3">
    <name type="scientific">Modicella reniformis</name>
    <dbReference type="NCBI Taxonomy" id="1440133"/>
    <lineage>
        <taxon>Eukaryota</taxon>
        <taxon>Fungi</taxon>
        <taxon>Fungi incertae sedis</taxon>
        <taxon>Mucoromycota</taxon>
        <taxon>Mortierellomycotina</taxon>
        <taxon>Mortierellomycetes</taxon>
        <taxon>Mortierellales</taxon>
        <taxon>Mortierellaceae</taxon>
        <taxon>Modicella</taxon>
    </lineage>
</organism>
<sequence>MSLMQHYLMHPDALDAETDVTMQVMISQAAVDSKGFEVQVPQTVERIKRHHATLNSRIDALTARLSIETKIRDAAQSLLKLHANNKKLARQSSDHLEAANQKVDQVATELWKLSQLAADFQRTLLQHTSGVLALGVVRLEEQGRRERETHAIQLQKARVGRDVEEQL</sequence>
<dbReference type="InterPro" id="IPR036274">
    <property type="entry name" value="HR1_rpt_sf"/>
</dbReference>
<reference evidence="2" key="1">
    <citation type="journal article" date="2020" name="Fungal Divers.">
        <title>Resolving the Mortierellaceae phylogeny through synthesis of multi-gene phylogenetics and phylogenomics.</title>
        <authorList>
            <person name="Vandepol N."/>
            <person name="Liber J."/>
            <person name="Desiro A."/>
            <person name="Na H."/>
            <person name="Kennedy M."/>
            <person name="Barry K."/>
            <person name="Grigoriev I.V."/>
            <person name="Miller A.N."/>
            <person name="O'Donnell K."/>
            <person name="Stajich J.E."/>
            <person name="Bonito G."/>
        </authorList>
    </citation>
    <scope>NUCLEOTIDE SEQUENCE</scope>
    <source>
        <strain evidence="2">MES-2147</strain>
    </source>
</reference>
<evidence type="ECO:0000259" key="1">
    <source>
        <dbReference type="Pfam" id="PF15456"/>
    </source>
</evidence>
<dbReference type="SUPFAM" id="SSF46585">
    <property type="entry name" value="HR1 repeat"/>
    <property type="match status" value="1"/>
</dbReference>
<dbReference type="Proteomes" id="UP000749646">
    <property type="component" value="Unassembled WGS sequence"/>
</dbReference>